<dbReference type="EMBL" id="JBIBDZ010000011">
    <property type="protein sequence ID" value="MFF5922776.1"/>
    <property type="molecule type" value="Genomic_DNA"/>
</dbReference>
<evidence type="ECO:0000313" key="2">
    <source>
        <dbReference type="EMBL" id="MFF5922776.1"/>
    </source>
</evidence>
<dbReference type="Proteomes" id="UP001602370">
    <property type="component" value="Unassembled WGS sequence"/>
</dbReference>
<dbReference type="RefSeq" id="WP_158710556.1">
    <property type="nucleotide sequence ID" value="NZ_JBIBDZ010000011.1"/>
</dbReference>
<accession>A0ABW6XZP6</accession>
<evidence type="ECO:0000313" key="3">
    <source>
        <dbReference type="Proteomes" id="UP001602370"/>
    </source>
</evidence>
<feature type="compositionally biased region" description="Basic and acidic residues" evidence="1">
    <location>
        <begin position="88"/>
        <end position="100"/>
    </location>
</feature>
<feature type="region of interest" description="Disordered" evidence="1">
    <location>
        <begin position="77"/>
        <end position="100"/>
    </location>
</feature>
<evidence type="ECO:0008006" key="4">
    <source>
        <dbReference type="Google" id="ProtNLM"/>
    </source>
</evidence>
<protein>
    <recommendedName>
        <fullName evidence="4">Integrase</fullName>
    </recommendedName>
</protein>
<sequence>MALEFLVCLDEHSLDLGGLRQDGLERWLDAGNTRTYAIRDFLSWTTSRGIIKASPPAGGSTPHRVALTRTNRGEPWLLPGRPTCQLAPHRDQLNRRDGNS</sequence>
<name>A0ABW6XZP6_9ACTN</name>
<organism evidence="2 3">
    <name type="scientific">Streptomyces flavochromogenes</name>
    <dbReference type="NCBI Taxonomy" id="68199"/>
    <lineage>
        <taxon>Bacteria</taxon>
        <taxon>Bacillati</taxon>
        <taxon>Actinomycetota</taxon>
        <taxon>Actinomycetes</taxon>
        <taxon>Kitasatosporales</taxon>
        <taxon>Streptomycetaceae</taxon>
        <taxon>Streptomyces</taxon>
    </lineage>
</organism>
<gene>
    <name evidence="2" type="ORF">ACFY8C_31320</name>
</gene>
<proteinExistence type="predicted"/>
<comment type="caution">
    <text evidence="2">The sequence shown here is derived from an EMBL/GenBank/DDBJ whole genome shotgun (WGS) entry which is preliminary data.</text>
</comment>
<evidence type="ECO:0000256" key="1">
    <source>
        <dbReference type="SAM" id="MobiDB-lite"/>
    </source>
</evidence>
<keyword evidence="3" id="KW-1185">Reference proteome</keyword>
<reference evidence="2 3" key="1">
    <citation type="submission" date="2024-10" db="EMBL/GenBank/DDBJ databases">
        <title>The Natural Products Discovery Center: Release of the First 8490 Sequenced Strains for Exploring Actinobacteria Biosynthetic Diversity.</title>
        <authorList>
            <person name="Kalkreuter E."/>
            <person name="Kautsar S.A."/>
            <person name="Yang D."/>
            <person name="Bader C.D."/>
            <person name="Teijaro C.N."/>
            <person name="Fluegel L."/>
            <person name="Davis C.M."/>
            <person name="Simpson J.R."/>
            <person name="Lauterbach L."/>
            <person name="Steele A.D."/>
            <person name="Gui C."/>
            <person name="Meng S."/>
            <person name="Li G."/>
            <person name="Viehrig K."/>
            <person name="Ye F."/>
            <person name="Su P."/>
            <person name="Kiefer A.F."/>
            <person name="Nichols A."/>
            <person name="Cepeda A.J."/>
            <person name="Yan W."/>
            <person name="Fan B."/>
            <person name="Jiang Y."/>
            <person name="Adhikari A."/>
            <person name="Zheng C.-J."/>
            <person name="Schuster L."/>
            <person name="Cowan T.M."/>
            <person name="Smanski M.J."/>
            <person name="Chevrette M.G."/>
            <person name="De Carvalho L.P.S."/>
            <person name="Shen B."/>
        </authorList>
    </citation>
    <scope>NUCLEOTIDE SEQUENCE [LARGE SCALE GENOMIC DNA]</scope>
    <source>
        <strain evidence="2 3">NPDC012605</strain>
    </source>
</reference>